<dbReference type="EMBL" id="VUYU01000008">
    <property type="protein sequence ID" value="NHZ34643.1"/>
    <property type="molecule type" value="Genomic_DNA"/>
</dbReference>
<dbReference type="Pfam" id="PF00144">
    <property type="entry name" value="Beta-lactamase"/>
    <property type="match status" value="1"/>
</dbReference>
<protein>
    <submittedName>
        <fullName evidence="4">Serine hydrolase</fullName>
    </submittedName>
</protein>
<dbReference type="InterPro" id="IPR012338">
    <property type="entry name" value="Beta-lactam/transpept-like"/>
</dbReference>
<gene>
    <name evidence="4" type="ORF">F0185_13725</name>
</gene>
<organism evidence="4 5">
    <name type="scientific">Massilia rubra</name>
    <dbReference type="NCBI Taxonomy" id="2607910"/>
    <lineage>
        <taxon>Bacteria</taxon>
        <taxon>Pseudomonadati</taxon>
        <taxon>Pseudomonadota</taxon>
        <taxon>Betaproteobacteria</taxon>
        <taxon>Burkholderiales</taxon>
        <taxon>Oxalobacteraceae</taxon>
        <taxon>Telluria group</taxon>
        <taxon>Massilia</taxon>
    </lineage>
</organism>
<feature type="signal peptide" evidence="1">
    <location>
        <begin position="1"/>
        <end position="22"/>
    </location>
</feature>
<evidence type="ECO:0000259" key="3">
    <source>
        <dbReference type="Pfam" id="PF11954"/>
    </source>
</evidence>
<comment type="caution">
    <text evidence="4">The sequence shown here is derived from an EMBL/GenBank/DDBJ whole genome shotgun (WGS) entry which is preliminary data.</text>
</comment>
<keyword evidence="5" id="KW-1185">Reference proteome</keyword>
<evidence type="ECO:0000313" key="5">
    <source>
        <dbReference type="Proteomes" id="UP000785613"/>
    </source>
</evidence>
<dbReference type="Gene3D" id="3.40.710.10">
    <property type="entry name" value="DD-peptidase/beta-lactamase superfamily"/>
    <property type="match status" value="1"/>
</dbReference>
<evidence type="ECO:0000256" key="1">
    <source>
        <dbReference type="SAM" id="SignalP"/>
    </source>
</evidence>
<proteinExistence type="predicted"/>
<keyword evidence="4" id="KW-0378">Hydrolase</keyword>
<dbReference type="PANTHER" id="PTHR46825">
    <property type="entry name" value="D-ALANYL-D-ALANINE-CARBOXYPEPTIDASE/ENDOPEPTIDASE AMPH"/>
    <property type="match status" value="1"/>
</dbReference>
<feature type="domain" description="Peptidase S12 Pab87-related C-terminal" evidence="3">
    <location>
        <begin position="374"/>
        <end position="451"/>
    </location>
</feature>
<dbReference type="Pfam" id="PF11954">
    <property type="entry name" value="DUF3471"/>
    <property type="match status" value="1"/>
</dbReference>
<dbReference type="InterPro" id="IPR050491">
    <property type="entry name" value="AmpC-like"/>
</dbReference>
<keyword evidence="1" id="KW-0732">Signal</keyword>
<sequence length="473" mass="51112">MFKLSALCVATLVALHAPVAFAQDAARPAAEQALAERIDAAIAPYYKADAPGATVIVTQDGKTVLRKAYGMADVSKGTPMTPDMAMRLGSITKQFTAVGILMLVDEGKLALDDDITKFLPEYPTRGKRITIEHLLTHTSGIVSFTSKPAFSATDGRDRTVAEMIDTFKNDALEFEPGTRWAYNNSGYFLLGAVIEKLSGQTYARFMEERIFTPLEMRHTAYEGHERSSGPRAAGHSKGWFGRVTTAKPISMTQPYAAGALVSTVDDLARWDAAISAGKLLKPATWQKAHTSAVLADGKPTNYGYGWQVGKLRGEPLVAHDGGIDGYSTSALRLPRQKVYVAVLSNTDAPKIQPDMVASKAAAIAIGNPFPDFKAVKVDNALLDAYAGTYRIDATATRSFKRDDGKLIMQRTNRDPVTLTPYANDSFFMPASLTTFVFARNAKGEVSQVIVHSQGSDMINQRVDAPSGTPYGTP</sequence>
<dbReference type="InterPro" id="IPR001466">
    <property type="entry name" value="Beta-lactam-related"/>
</dbReference>
<evidence type="ECO:0000313" key="4">
    <source>
        <dbReference type="EMBL" id="NHZ34643.1"/>
    </source>
</evidence>
<accession>A0ABX0LJB1</accession>
<dbReference type="SUPFAM" id="SSF56601">
    <property type="entry name" value="beta-lactamase/transpeptidase-like"/>
    <property type="match status" value="1"/>
</dbReference>
<dbReference type="InterPro" id="IPR021860">
    <property type="entry name" value="Peptidase_S12_Pab87-rel_C"/>
</dbReference>
<evidence type="ECO:0000259" key="2">
    <source>
        <dbReference type="Pfam" id="PF00144"/>
    </source>
</evidence>
<name>A0ABX0LJB1_9BURK</name>
<dbReference type="PANTHER" id="PTHR46825:SF9">
    <property type="entry name" value="BETA-LACTAMASE-RELATED DOMAIN-CONTAINING PROTEIN"/>
    <property type="match status" value="1"/>
</dbReference>
<feature type="chain" id="PRO_5045145865" evidence="1">
    <location>
        <begin position="23"/>
        <end position="473"/>
    </location>
</feature>
<dbReference type="GO" id="GO:0016787">
    <property type="term" value="F:hydrolase activity"/>
    <property type="evidence" value="ECO:0007669"/>
    <property type="project" value="UniProtKB-KW"/>
</dbReference>
<dbReference type="Proteomes" id="UP000785613">
    <property type="component" value="Unassembled WGS sequence"/>
</dbReference>
<feature type="domain" description="Beta-lactamase-related" evidence="2">
    <location>
        <begin position="39"/>
        <end position="349"/>
    </location>
</feature>
<reference evidence="4 5" key="1">
    <citation type="submission" date="2019-09" db="EMBL/GenBank/DDBJ databases">
        <title>Taxonomy of Antarctic Massilia spp.: description of Massilia rubra sp. nov., Massilia aquatica sp. nov., Massilia mucilaginosa sp. nov., Massilia frigida sp. nov. isolated from streams, lakes and regoliths.</title>
        <authorList>
            <person name="Holochova P."/>
            <person name="Sedlacek I."/>
            <person name="Kralova S."/>
            <person name="Maslanova I."/>
            <person name="Busse H.-J."/>
            <person name="Stankova E."/>
            <person name="Vrbovska V."/>
            <person name="Kovarovic V."/>
            <person name="Bartak M."/>
            <person name="Svec P."/>
            <person name="Pantucek R."/>
        </authorList>
    </citation>
    <scope>NUCLEOTIDE SEQUENCE [LARGE SCALE GENOMIC DNA]</scope>
    <source>
        <strain evidence="4 5">CCM 8692</strain>
    </source>
</reference>
<dbReference type="RefSeq" id="WP_167225328.1">
    <property type="nucleotide sequence ID" value="NZ_VUYU01000008.1"/>
</dbReference>